<dbReference type="InterPro" id="IPR032466">
    <property type="entry name" value="Metal_Hydrolase"/>
</dbReference>
<dbReference type="InterPro" id="IPR011059">
    <property type="entry name" value="Metal-dep_hydrolase_composite"/>
</dbReference>
<evidence type="ECO:0000259" key="1">
    <source>
        <dbReference type="Pfam" id="PF01979"/>
    </source>
</evidence>
<dbReference type="PANTHER" id="PTHR43135">
    <property type="entry name" value="ALPHA-D-RIBOSE 1-METHYLPHOSPHONATE 5-TRIPHOSPHATE DIPHOSPHATASE"/>
    <property type="match status" value="1"/>
</dbReference>
<keyword evidence="2" id="KW-0378">Hydrolase</keyword>
<evidence type="ECO:0000313" key="3">
    <source>
        <dbReference type="Proteomes" id="UP000655208"/>
    </source>
</evidence>
<gene>
    <name evidence="2" type="ORF">GCM10011594_15590</name>
</gene>
<dbReference type="AlphaFoldDB" id="A0A917WEC3"/>
<dbReference type="Gene3D" id="2.30.40.10">
    <property type="entry name" value="Urease, subunit C, domain 1"/>
    <property type="match status" value="1"/>
</dbReference>
<dbReference type="EMBL" id="BMNA01000003">
    <property type="protein sequence ID" value="GGL96735.1"/>
    <property type="molecule type" value="Genomic_DNA"/>
</dbReference>
<dbReference type="Gene3D" id="3.20.20.140">
    <property type="entry name" value="Metal-dependent hydrolases"/>
    <property type="match status" value="1"/>
</dbReference>
<evidence type="ECO:0000313" key="2">
    <source>
        <dbReference type="EMBL" id="GGL96735.1"/>
    </source>
</evidence>
<dbReference type="InterPro" id="IPR057744">
    <property type="entry name" value="OTAase-like"/>
</dbReference>
<dbReference type="SUPFAM" id="SSF51556">
    <property type="entry name" value="Metallo-dependent hydrolases"/>
    <property type="match status" value="1"/>
</dbReference>
<dbReference type="InterPro" id="IPR051781">
    <property type="entry name" value="Metallo-dep_Hydrolase"/>
</dbReference>
<comment type="caution">
    <text evidence="2">The sequence shown here is derived from an EMBL/GenBank/DDBJ whole genome shotgun (WGS) entry which is preliminary data.</text>
</comment>
<dbReference type="Proteomes" id="UP000655208">
    <property type="component" value="Unassembled WGS sequence"/>
</dbReference>
<dbReference type="PANTHER" id="PTHR43135:SF3">
    <property type="entry name" value="ALPHA-D-RIBOSE 1-METHYLPHOSPHONATE 5-TRIPHOSPHATE DIPHOSPHATASE"/>
    <property type="match status" value="1"/>
</dbReference>
<feature type="domain" description="Amidohydrolase-related" evidence="1">
    <location>
        <begin position="50"/>
        <end position="396"/>
    </location>
</feature>
<dbReference type="RefSeq" id="WP_188940981.1">
    <property type="nucleotide sequence ID" value="NZ_BMNA01000003.1"/>
</dbReference>
<reference evidence="2" key="2">
    <citation type="submission" date="2020-09" db="EMBL/GenBank/DDBJ databases">
        <authorList>
            <person name="Sun Q."/>
            <person name="Zhou Y."/>
        </authorList>
    </citation>
    <scope>NUCLEOTIDE SEQUENCE</scope>
    <source>
        <strain evidence="2">CGMCC 4.7308</strain>
    </source>
</reference>
<dbReference type="GO" id="GO:0016810">
    <property type="term" value="F:hydrolase activity, acting on carbon-nitrogen (but not peptide) bonds"/>
    <property type="evidence" value="ECO:0007669"/>
    <property type="project" value="InterPro"/>
</dbReference>
<sequence>MSRTVFTGGTVYDGTTSLPAVGDVVVEDGRVVEVGTDLDGDEAVDCTGAYVSPGFFDCHVHVTMERPNVLQTIATPFSLQFYLAAANLKKTLDVGITTVRDAGGADQGVKEAVSRGLIPGPRMQIAIIMLSQTGGHGDDWEICGAPAPFFVPHPGRPSGVVDGPLEVRRRVRELIRAGADVIKVATTGGVLSPRDDPRHPHFRDDEIAEMVAEATAAGLHVMAHAQGAGGIKAALRNGVRSIEHGIFLDDEAIDMMLQRGAWLVPTLHAPRAVLAAADEGMPLPQAVVDKARSVSDAHRDSVRRAHEAGVRIAMGTDCGVGLHGTNLDELELMTGTGMSPLEALHATTGSAAELLDVAQDRGTLAPGRRADLVVVDGDPGDVTGLAGRVRAVYLDGVRVGGREA</sequence>
<reference evidence="2" key="1">
    <citation type="journal article" date="2014" name="Int. J. Syst. Evol. Microbiol.">
        <title>Complete genome sequence of Corynebacterium casei LMG S-19264T (=DSM 44701T), isolated from a smear-ripened cheese.</title>
        <authorList>
            <consortium name="US DOE Joint Genome Institute (JGI-PGF)"/>
            <person name="Walter F."/>
            <person name="Albersmeier A."/>
            <person name="Kalinowski J."/>
            <person name="Ruckert C."/>
        </authorList>
    </citation>
    <scope>NUCLEOTIDE SEQUENCE</scope>
    <source>
        <strain evidence="2">CGMCC 4.7308</strain>
    </source>
</reference>
<dbReference type="InterPro" id="IPR006680">
    <property type="entry name" value="Amidohydro-rel"/>
</dbReference>
<dbReference type="Pfam" id="PF01979">
    <property type="entry name" value="Amidohydro_1"/>
    <property type="match status" value="1"/>
</dbReference>
<protein>
    <submittedName>
        <fullName evidence="2">Hydrolase</fullName>
    </submittedName>
</protein>
<name>A0A917WEC3_9ACTN</name>
<accession>A0A917WEC3</accession>
<organism evidence="2 3">
    <name type="scientific">Nakamurella endophytica</name>
    <dbReference type="NCBI Taxonomy" id="1748367"/>
    <lineage>
        <taxon>Bacteria</taxon>
        <taxon>Bacillati</taxon>
        <taxon>Actinomycetota</taxon>
        <taxon>Actinomycetes</taxon>
        <taxon>Nakamurellales</taxon>
        <taxon>Nakamurellaceae</taxon>
        <taxon>Nakamurella</taxon>
    </lineage>
</organism>
<keyword evidence="3" id="KW-1185">Reference proteome</keyword>
<dbReference type="CDD" id="cd01299">
    <property type="entry name" value="Met_dep_hydrolase_A"/>
    <property type="match status" value="1"/>
</dbReference>
<dbReference type="SUPFAM" id="SSF51338">
    <property type="entry name" value="Composite domain of metallo-dependent hydrolases"/>
    <property type="match status" value="1"/>
</dbReference>
<proteinExistence type="predicted"/>